<evidence type="ECO:0000313" key="2">
    <source>
        <dbReference type="Proteomes" id="UP000185426"/>
    </source>
</evidence>
<dbReference type="InterPro" id="IPR008983">
    <property type="entry name" value="Tumour_necrosis_fac-like_dom"/>
</dbReference>
<dbReference type="SUPFAM" id="SSF49842">
    <property type="entry name" value="TNF-like"/>
    <property type="match status" value="1"/>
</dbReference>
<protein>
    <submittedName>
        <fullName evidence="1">Uncharacterized protein</fullName>
    </submittedName>
</protein>
<name>A0A1L6ZLK9_BACIA</name>
<gene>
    <name evidence="1" type="ORF">BSA145_16945</name>
</gene>
<dbReference type="EMBL" id="CP015607">
    <property type="protein sequence ID" value="APT47405.1"/>
    <property type="molecule type" value="Genomic_DNA"/>
</dbReference>
<evidence type="ECO:0000313" key="1">
    <source>
        <dbReference type="EMBL" id="APT47405.1"/>
    </source>
</evidence>
<reference evidence="1 2" key="1">
    <citation type="submission" date="2016-05" db="EMBL/GenBank/DDBJ databases">
        <title>Complete Genome and Methylome Analysis of Psychrotrophic Bacterial Isolates from Antarctic Lake Untersee.</title>
        <authorList>
            <person name="Fomenkov A."/>
            <person name="Akimov V.N."/>
            <person name="Vasilyeva L.V."/>
            <person name="Andersen D."/>
            <person name="Vincze T."/>
            <person name="Roberts R.J."/>
        </authorList>
    </citation>
    <scope>NUCLEOTIDE SEQUENCE [LARGE SCALE GENOMIC DNA]</scope>
    <source>
        <strain evidence="1 2">U14-5</strain>
    </source>
</reference>
<dbReference type="RefSeq" id="WP_075623158.1">
    <property type="nucleotide sequence ID" value="NZ_CP015607.1"/>
</dbReference>
<dbReference type="Proteomes" id="UP000185426">
    <property type="component" value="Chromosome"/>
</dbReference>
<proteinExistence type="predicted"/>
<organism evidence="1 2">
    <name type="scientific">Bacillus safensis</name>
    <dbReference type="NCBI Taxonomy" id="561879"/>
    <lineage>
        <taxon>Bacteria</taxon>
        <taxon>Bacillati</taxon>
        <taxon>Bacillota</taxon>
        <taxon>Bacilli</taxon>
        <taxon>Bacillales</taxon>
        <taxon>Bacillaceae</taxon>
        <taxon>Bacillus</taxon>
    </lineage>
</organism>
<dbReference type="AlphaFoldDB" id="A0A1L6ZLK9"/>
<accession>A0A1L6ZLK9</accession>
<sequence>MDIKSPKVFETSDKAHANLFNDMVKVLLENDAGLLEQFVGHIEDTKPHASEAEKKKWNESQIYKITADDGKYLISVPADKNIYDAIKDKGTCTFIASPGVEDSPAPSNAYLRGIQTVGQNNIGTGFAVDTSGNAYYFYYNSSHISITWKQVLTVEDMVKSTFVDTYDQDNSSVSAAENVATKLVFGATRADDLAEYNRTRSEITLKNNGLYLIRLYVTSNNITVGSDNILACYVNGSEYQRFGNWNPTTASSTCVLYLLQKFKAGDKVTFYITPRGTNKKISINTAYVTMSQLR</sequence>
<dbReference type="Gene3D" id="2.60.120.40">
    <property type="match status" value="1"/>
</dbReference>